<dbReference type="EMBL" id="BMCK01000001">
    <property type="protein sequence ID" value="GGD10173.1"/>
    <property type="molecule type" value="Genomic_DNA"/>
</dbReference>
<dbReference type="Proteomes" id="UP000297025">
    <property type="component" value="Chromosome"/>
</dbReference>
<dbReference type="Proteomes" id="UP000630594">
    <property type="component" value="Unassembled WGS sequence"/>
</dbReference>
<reference evidence="2" key="2">
    <citation type="journal article" date="2014" name="Int. J. Syst. Evol. Microbiol.">
        <title>Complete genome of a new Firmicutes species belonging to the dominant human colonic microbiota ('Ruminococcus bicirculans') reveals two chromosomes and a selective capacity to utilize plant glucans.</title>
        <authorList>
            <consortium name="NISC Comparative Sequencing Program"/>
            <person name="Wegmann U."/>
            <person name="Louis P."/>
            <person name="Goesmann A."/>
            <person name="Henrissat B."/>
            <person name="Duncan S.H."/>
            <person name="Flint H.J."/>
        </authorList>
    </citation>
    <scope>NUCLEOTIDE SEQUENCE</scope>
    <source>
        <strain evidence="2">CCM 7403</strain>
    </source>
</reference>
<reference evidence="3 4" key="1">
    <citation type="journal article" date="2008" name="Int. J. Syst. Evol. Microbiol.">
        <title>Nocardioides daphniae sp. nov., isolated from Daphnia cucullata (Crustacea: Cladocera).</title>
        <authorList>
            <person name="Toth E.M."/>
            <person name="Keki Z."/>
            <person name="Homonnay Z.G."/>
            <person name="Borsodi A.K."/>
            <person name="Marialigeti K."/>
            <person name="Schumann P."/>
        </authorList>
    </citation>
    <scope>NUCLEOTIDE SEQUENCE [LARGE SCALE GENOMIC DNA]</scope>
    <source>
        <strain evidence="3 4">JCM 16608</strain>
    </source>
</reference>
<evidence type="ECO:0000313" key="4">
    <source>
        <dbReference type="Proteomes" id="UP000297025"/>
    </source>
</evidence>
<dbReference type="OrthoDB" id="340819at2"/>
<reference evidence="3" key="4">
    <citation type="submission" date="2019-03" db="EMBL/GenBank/DDBJ databases">
        <authorList>
            <person name="Huang Y."/>
        </authorList>
    </citation>
    <scope>NUCLEOTIDE SEQUENCE</scope>
    <source>
        <strain evidence="3">JCM 16608</strain>
    </source>
</reference>
<proteinExistence type="predicted"/>
<name>A0A4P7UB07_9ACTN</name>
<evidence type="ECO:0000313" key="3">
    <source>
        <dbReference type="EMBL" id="QCC76099.1"/>
    </source>
</evidence>
<gene>
    <name evidence="3" type="ORF">E2C04_00805</name>
    <name evidence="2" type="ORF">GCM10007231_06250</name>
</gene>
<dbReference type="AlphaFoldDB" id="A0A4P7UB07"/>
<feature type="chain" id="PRO_5020522349" evidence="1">
    <location>
        <begin position="36"/>
        <end position="385"/>
    </location>
</feature>
<dbReference type="RefSeq" id="WP_135831148.1">
    <property type="nucleotide sequence ID" value="NZ_BMCK01000001.1"/>
</dbReference>
<keyword evidence="1" id="KW-0732">Signal</keyword>
<dbReference type="EMBL" id="CP038462">
    <property type="protein sequence ID" value="QCC76099.1"/>
    <property type="molecule type" value="Genomic_DNA"/>
</dbReference>
<feature type="signal peptide" evidence="1">
    <location>
        <begin position="1"/>
        <end position="35"/>
    </location>
</feature>
<evidence type="ECO:0000313" key="5">
    <source>
        <dbReference type="Proteomes" id="UP000630594"/>
    </source>
</evidence>
<organism evidence="3 4">
    <name type="scientific">Nocardioides daphniae</name>
    <dbReference type="NCBI Taxonomy" id="402297"/>
    <lineage>
        <taxon>Bacteria</taxon>
        <taxon>Bacillati</taxon>
        <taxon>Actinomycetota</taxon>
        <taxon>Actinomycetes</taxon>
        <taxon>Propionibacteriales</taxon>
        <taxon>Nocardioidaceae</taxon>
        <taxon>Nocardioides</taxon>
    </lineage>
</organism>
<sequence length="385" mass="40368">MSVTPMRTRRLAAGSIAAAFALSGLAAVSTAPAHAAAFDPSCSPPDPAIKTLKISPTQVNVKTGKRTVVVSGTTTGPALDSVYVTADPVGKGVDQFAVGNPKGNSFSVKVVVPKGAGNGKHQIELSLSSEDGYAWYSPADLAAKSLPNSFNVISKPDLVKPTIKKIKLNTKKVNTTRKAAKVQVTATLADKGGSGLDYAYVQLSNGPGNAAAVLKKKRGKWVGTALFPKWAGNKKATVTTASVRDVAGNSTSYGKFPGAKKLTKALKPSFKVVSKSDRKAPSIGSVTVTPNAVKVGERRWQVTYSIKASDTQSGVVSVYPRLVLRGGDYPATTGYSFLTLKKGVWTGKATIWCFDQAGTYDVEIESQDRVGNKSVTRKGTVTLSE</sequence>
<reference evidence="2" key="5">
    <citation type="submission" date="2024-05" db="EMBL/GenBank/DDBJ databases">
        <authorList>
            <person name="Sun Q."/>
            <person name="Sedlacek I."/>
        </authorList>
    </citation>
    <scope>NUCLEOTIDE SEQUENCE</scope>
    <source>
        <strain evidence="2">CCM 7403</strain>
    </source>
</reference>
<keyword evidence="5" id="KW-1185">Reference proteome</keyword>
<dbReference type="KEGG" id="ndp:E2C04_00805"/>
<accession>A0A4P7UB07</accession>
<reference evidence="5" key="3">
    <citation type="journal article" date="2019" name="Int. J. Syst. Evol. Microbiol.">
        <title>The Global Catalogue of Microorganisms (GCM) 10K type strain sequencing project: providing services to taxonomists for standard genome sequencing and annotation.</title>
        <authorList>
            <consortium name="The Broad Institute Genomics Platform"/>
            <consortium name="The Broad Institute Genome Sequencing Center for Infectious Disease"/>
            <person name="Wu L."/>
            <person name="Ma J."/>
        </authorList>
    </citation>
    <scope>NUCLEOTIDE SEQUENCE [LARGE SCALE GENOMIC DNA]</scope>
    <source>
        <strain evidence="5">CCM 7403</strain>
    </source>
</reference>
<evidence type="ECO:0000256" key="1">
    <source>
        <dbReference type="SAM" id="SignalP"/>
    </source>
</evidence>
<protein>
    <submittedName>
        <fullName evidence="3">Uncharacterized protein</fullName>
    </submittedName>
</protein>
<evidence type="ECO:0000313" key="2">
    <source>
        <dbReference type="EMBL" id="GGD10173.1"/>
    </source>
</evidence>